<protein>
    <submittedName>
        <fullName evidence="1">Uncharacterized protein</fullName>
    </submittedName>
</protein>
<evidence type="ECO:0000313" key="2">
    <source>
        <dbReference type="Proteomes" id="UP001060215"/>
    </source>
</evidence>
<gene>
    <name evidence="1" type="ORF">LOK49_LG13G01878</name>
</gene>
<name>A0ACC0FLX8_9ERIC</name>
<dbReference type="Proteomes" id="UP001060215">
    <property type="component" value="Chromosome 14"/>
</dbReference>
<comment type="caution">
    <text evidence="1">The sequence shown here is derived from an EMBL/GenBank/DDBJ whole genome shotgun (WGS) entry which is preliminary data.</text>
</comment>
<dbReference type="EMBL" id="CM045771">
    <property type="protein sequence ID" value="KAI7989534.1"/>
    <property type="molecule type" value="Genomic_DNA"/>
</dbReference>
<evidence type="ECO:0000313" key="1">
    <source>
        <dbReference type="EMBL" id="KAI7989534.1"/>
    </source>
</evidence>
<accession>A0ACC0FLX8</accession>
<organism evidence="1 2">
    <name type="scientific">Camellia lanceoleosa</name>
    <dbReference type="NCBI Taxonomy" id="1840588"/>
    <lineage>
        <taxon>Eukaryota</taxon>
        <taxon>Viridiplantae</taxon>
        <taxon>Streptophyta</taxon>
        <taxon>Embryophyta</taxon>
        <taxon>Tracheophyta</taxon>
        <taxon>Spermatophyta</taxon>
        <taxon>Magnoliopsida</taxon>
        <taxon>eudicotyledons</taxon>
        <taxon>Gunneridae</taxon>
        <taxon>Pentapetalae</taxon>
        <taxon>asterids</taxon>
        <taxon>Ericales</taxon>
        <taxon>Theaceae</taxon>
        <taxon>Camellia</taxon>
    </lineage>
</organism>
<reference evidence="1 2" key="1">
    <citation type="journal article" date="2022" name="Plant J.">
        <title>Chromosome-level genome of Camellia lanceoleosa provides a valuable resource for understanding genome evolution and self-incompatibility.</title>
        <authorList>
            <person name="Gong W."/>
            <person name="Xiao S."/>
            <person name="Wang L."/>
            <person name="Liao Z."/>
            <person name="Chang Y."/>
            <person name="Mo W."/>
            <person name="Hu G."/>
            <person name="Li W."/>
            <person name="Zhao G."/>
            <person name="Zhu H."/>
            <person name="Hu X."/>
            <person name="Ji K."/>
            <person name="Xiang X."/>
            <person name="Song Q."/>
            <person name="Yuan D."/>
            <person name="Jin S."/>
            <person name="Zhang L."/>
        </authorList>
    </citation>
    <scope>NUCLEOTIDE SEQUENCE [LARGE SCALE GENOMIC DNA]</scope>
    <source>
        <strain evidence="1">SQ_2022a</strain>
    </source>
</reference>
<proteinExistence type="predicted"/>
<keyword evidence="2" id="KW-1185">Reference proteome</keyword>
<sequence length="214" mass="23413">MGAKEFHDLQLLHGYETISPRFPSRMQDKLKKLSSEEEGEDHGSNRVSQPFQNLRAESTQPKQGGADQGSKHFKNKASRVLTRGDGSIMEAKWKSDTEVAESSSIVGKELEVEACREMVARSRAFNASKPTGNGNDGHVFSHGCIRRSSGSSLKLHGLNVEVELGQKNLNLEEVGHNRLNHGLCGPTDLRKAALSRIVSPIEEVGSSDEEFSSS</sequence>